<dbReference type="AlphaFoldDB" id="A0A2T2NPL5"/>
<name>A0A2T2NPL5_CORCC</name>
<proteinExistence type="predicted"/>
<organism evidence="1 2">
    <name type="scientific">Corynespora cassiicola Philippines</name>
    <dbReference type="NCBI Taxonomy" id="1448308"/>
    <lineage>
        <taxon>Eukaryota</taxon>
        <taxon>Fungi</taxon>
        <taxon>Dikarya</taxon>
        <taxon>Ascomycota</taxon>
        <taxon>Pezizomycotina</taxon>
        <taxon>Dothideomycetes</taxon>
        <taxon>Pleosporomycetidae</taxon>
        <taxon>Pleosporales</taxon>
        <taxon>Corynesporascaceae</taxon>
        <taxon>Corynespora</taxon>
    </lineage>
</organism>
<evidence type="ECO:0000313" key="1">
    <source>
        <dbReference type="EMBL" id="PSN67319.1"/>
    </source>
</evidence>
<gene>
    <name evidence="1" type="ORF">BS50DRAFT_389197</name>
</gene>
<keyword evidence="2" id="KW-1185">Reference proteome</keyword>
<protein>
    <submittedName>
        <fullName evidence="1">Uncharacterized protein</fullName>
    </submittedName>
</protein>
<dbReference type="Proteomes" id="UP000240883">
    <property type="component" value="Unassembled WGS sequence"/>
</dbReference>
<accession>A0A2T2NPL5</accession>
<sequence length="100" mass="11198">MTIRQLLSRMGSGINLPAACTTCMERSDTKSASRTLLILYRPAIRGRREGKRQVKVKSNIASTERHRPAHLLVLSGSVIGLLCIHARSHRRALRRCGHDK</sequence>
<evidence type="ECO:0000313" key="2">
    <source>
        <dbReference type="Proteomes" id="UP000240883"/>
    </source>
</evidence>
<reference evidence="1 2" key="1">
    <citation type="journal article" date="2018" name="Front. Microbiol.">
        <title>Genome-Wide Analysis of Corynespora cassiicola Leaf Fall Disease Putative Effectors.</title>
        <authorList>
            <person name="Lopez D."/>
            <person name="Ribeiro S."/>
            <person name="Label P."/>
            <person name="Fumanal B."/>
            <person name="Venisse J.S."/>
            <person name="Kohler A."/>
            <person name="de Oliveira R.R."/>
            <person name="Labutti K."/>
            <person name="Lipzen A."/>
            <person name="Lail K."/>
            <person name="Bauer D."/>
            <person name="Ohm R.A."/>
            <person name="Barry K.W."/>
            <person name="Spatafora J."/>
            <person name="Grigoriev I.V."/>
            <person name="Martin F.M."/>
            <person name="Pujade-Renaud V."/>
        </authorList>
    </citation>
    <scope>NUCLEOTIDE SEQUENCE [LARGE SCALE GENOMIC DNA]</scope>
    <source>
        <strain evidence="1 2">Philippines</strain>
    </source>
</reference>
<dbReference type="EMBL" id="KZ678135">
    <property type="protein sequence ID" value="PSN67319.1"/>
    <property type="molecule type" value="Genomic_DNA"/>
</dbReference>